<evidence type="ECO:0000313" key="3">
    <source>
        <dbReference type="EMBL" id="SUZ77335.1"/>
    </source>
</evidence>
<accession>A0A381QDD5</accession>
<dbReference type="Pfam" id="PF02779">
    <property type="entry name" value="Transket_pyr"/>
    <property type="match status" value="1"/>
</dbReference>
<dbReference type="InterPro" id="IPR005475">
    <property type="entry name" value="Transketolase-like_Pyr-bd"/>
</dbReference>
<dbReference type="Gene3D" id="3.40.50.920">
    <property type="match status" value="1"/>
</dbReference>
<gene>
    <name evidence="3" type="ORF">METZ01_LOCUS30189</name>
</gene>
<dbReference type="SUPFAM" id="SSF52922">
    <property type="entry name" value="TK C-terminal domain-like"/>
    <property type="match status" value="1"/>
</dbReference>
<dbReference type="CDD" id="cd07036">
    <property type="entry name" value="TPP_PYR_E1-PDHc-beta_like"/>
    <property type="match status" value="1"/>
</dbReference>
<dbReference type="PANTHER" id="PTHR43257">
    <property type="entry name" value="PYRUVATE DEHYDROGENASE E1 COMPONENT BETA SUBUNIT"/>
    <property type="match status" value="1"/>
</dbReference>
<dbReference type="GO" id="GO:0016491">
    <property type="term" value="F:oxidoreductase activity"/>
    <property type="evidence" value="ECO:0007669"/>
    <property type="project" value="UniProtKB-KW"/>
</dbReference>
<organism evidence="3">
    <name type="scientific">marine metagenome</name>
    <dbReference type="NCBI Taxonomy" id="408172"/>
    <lineage>
        <taxon>unclassified sequences</taxon>
        <taxon>metagenomes</taxon>
        <taxon>ecological metagenomes</taxon>
    </lineage>
</organism>
<dbReference type="FunFam" id="3.40.50.920:FF:000001">
    <property type="entry name" value="Pyruvate dehydrogenase E1 beta subunit"/>
    <property type="match status" value="1"/>
</dbReference>
<reference evidence="3" key="1">
    <citation type="submission" date="2018-05" db="EMBL/GenBank/DDBJ databases">
        <authorList>
            <person name="Lanie J.A."/>
            <person name="Ng W.-L."/>
            <person name="Kazmierczak K.M."/>
            <person name="Andrzejewski T.M."/>
            <person name="Davidsen T.M."/>
            <person name="Wayne K.J."/>
            <person name="Tettelin H."/>
            <person name="Glass J.I."/>
            <person name="Rusch D."/>
            <person name="Podicherti R."/>
            <person name="Tsui H.-C.T."/>
            <person name="Winkler M.E."/>
        </authorList>
    </citation>
    <scope>NUCLEOTIDE SEQUENCE</scope>
</reference>
<dbReference type="FunFam" id="3.40.50.970:FF:000001">
    <property type="entry name" value="Pyruvate dehydrogenase E1 beta subunit"/>
    <property type="match status" value="1"/>
</dbReference>
<sequence>MTQAQSVRQISFIQAINEALRQEMHRDPDVIVMGEDIAGGGEREDFQDAWGGPMRLTKGLVNDFGRLRVRDTPISEAGFVGAGVGAAASGLRPVVDLMYVSFYGVCADQITNNAAKMHYMFGGKVKIPLTIMTGIGAGTNSAAQHSETLYSIFTHFPGLKCVVPSNPYNAKGLMAAAIRDDDPVIVFNNRQLMGFRFEDNVPEESYTIEIGKSEIKTQGEDITLLGIGYTTRVCMEAAGLLEERGYSVEVLDLLSLSPMDEDAILSSVQKTKKIVIVDEDYPRCSIATDISALVAEEAFDYLDAPPKRVTPPHTQVPYSRPLEALFVPTKEKVLAAALELLE</sequence>
<dbReference type="SMART" id="SM00861">
    <property type="entry name" value="Transket_pyr"/>
    <property type="match status" value="1"/>
</dbReference>
<evidence type="ECO:0000256" key="1">
    <source>
        <dbReference type="ARBA" id="ARBA00023002"/>
    </source>
</evidence>
<keyword evidence="1" id="KW-0560">Oxidoreductase</keyword>
<dbReference type="InterPro" id="IPR029061">
    <property type="entry name" value="THDP-binding"/>
</dbReference>
<evidence type="ECO:0000259" key="2">
    <source>
        <dbReference type="SMART" id="SM00861"/>
    </source>
</evidence>
<dbReference type="Pfam" id="PF02780">
    <property type="entry name" value="Transketolase_C"/>
    <property type="match status" value="1"/>
</dbReference>
<feature type="domain" description="Transketolase-like pyrimidine-binding" evidence="2">
    <location>
        <begin position="10"/>
        <end position="195"/>
    </location>
</feature>
<dbReference type="InterPro" id="IPR009014">
    <property type="entry name" value="Transketo_C/PFOR_II"/>
</dbReference>
<dbReference type="SUPFAM" id="SSF52518">
    <property type="entry name" value="Thiamin diphosphate-binding fold (THDP-binding)"/>
    <property type="match status" value="1"/>
</dbReference>
<dbReference type="EMBL" id="UINC01001313">
    <property type="protein sequence ID" value="SUZ77335.1"/>
    <property type="molecule type" value="Genomic_DNA"/>
</dbReference>
<dbReference type="PANTHER" id="PTHR43257:SF3">
    <property type="entry name" value="ACETOIN:2,6-DICHLOROPHENOLINDOPHENOL OXIDOREDUCTASE SUBUNIT BETA"/>
    <property type="match status" value="1"/>
</dbReference>
<protein>
    <recommendedName>
        <fullName evidence="2">Transketolase-like pyrimidine-binding domain-containing protein</fullName>
    </recommendedName>
</protein>
<name>A0A381QDD5_9ZZZZ</name>
<dbReference type="Gene3D" id="3.40.50.970">
    <property type="match status" value="1"/>
</dbReference>
<dbReference type="InterPro" id="IPR033248">
    <property type="entry name" value="Transketolase_C"/>
</dbReference>
<dbReference type="AlphaFoldDB" id="A0A381QDD5"/>
<proteinExistence type="predicted"/>